<dbReference type="InterPro" id="IPR006143">
    <property type="entry name" value="RND_pump_MFP"/>
</dbReference>
<organism evidence="8 9">
    <name type="scientific">Ohtaekwangia kribbensis</name>
    <dbReference type="NCBI Taxonomy" id="688913"/>
    <lineage>
        <taxon>Bacteria</taxon>
        <taxon>Pseudomonadati</taxon>
        <taxon>Bacteroidota</taxon>
        <taxon>Cytophagia</taxon>
        <taxon>Cytophagales</taxon>
        <taxon>Fulvivirgaceae</taxon>
        <taxon>Ohtaekwangia</taxon>
    </lineage>
</organism>
<reference evidence="9" key="1">
    <citation type="journal article" date="2019" name="Int. J. Syst. Evol. Microbiol.">
        <title>The Global Catalogue of Microorganisms (GCM) 10K type strain sequencing project: providing services to taxonomists for standard genome sequencing and annotation.</title>
        <authorList>
            <consortium name="The Broad Institute Genomics Platform"/>
            <consortium name="The Broad Institute Genome Sequencing Center for Infectious Disease"/>
            <person name="Wu L."/>
            <person name="Ma J."/>
        </authorList>
    </citation>
    <scope>NUCLEOTIDE SEQUENCE [LARGE SCALE GENOMIC DNA]</scope>
    <source>
        <strain evidence="9">CCUG 58938</strain>
    </source>
</reference>
<protein>
    <submittedName>
        <fullName evidence="8">Efflux RND transporter periplasmic adaptor subunit</fullName>
    </submittedName>
</protein>
<gene>
    <name evidence="8" type="ORF">ACFQ21_09320</name>
</gene>
<dbReference type="PANTHER" id="PTHR30097">
    <property type="entry name" value="CATION EFFLUX SYSTEM PROTEIN CUSB"/>
    <property type="match status" value="1"/>
</dbReference>
<feature type="chain" id="PRO_5045261072" evidence="3">
    <location>
        <begin position="23"/>
        <end position="406"/>
    </location>
</feature>
<keyword evidence="3" id="KW-0732">Signal</keyword>
<dbReference type="EMBL" id="JBHTKA010000001">
    <property type="protein sequence ID" value="MFD0999506.1"/>
    <property type="molecule type" value="Genomic_DNA"/>
</dbReference>
<dbReference type="SUPFAM" id="SSF111369">
    <property type="entry name" value="HlyD-like secretion proteins"/>
    <property type="match status" value="1"/>
</dbReference>
<dbReference type="InterPro" id="IPR051909">
    <property type="entry name" value="MFP_Cation_Efflux"/>
</dbReference>
<evidence type="ECO:0000256" key="3">
    <source>
        <dbReference type="SAM" id="SignalP"/>
    </source>
</evidence>
<dbReference type="Pfam" id="PF25954">
    <property type="entry name" value="Beta-barrel_RND_2"/>
    <property type="match status" value="1"/>
</dbReference>
<dbReference type="PANTHER" id="PTHR30097:SF4">
    <property type="entry name" value="SLR6042 PROTEIN"/>
    <property type="match status" value="1"/>
</dbReference>
<feature type="signal peptide" evidence="3">
    <location>
        <begin position="1"/>
        <end position="22"/>
    </location>
</feature>
<dbReference type="InterPro" id="IPR045800">
    <property type="entry name" value="HMBD"/>
</dbReference>
<dbReference type="Pfam" id="PF19335">
    <property type="entry name" value="HMBD"/>
    <property type="match status" value="1"/>
</dbReference>
<sequence>MKAFLYIALITLLISACSKNEATDNHEHDHAAAKSTVAKYTCPMHPQVIKDAPGTCPICGMDLVPVTSAQASSNSIMLSNSQIRLANITTQKAGIRPVGETSIVNARLVANEEKTEIISSRAAGRIERLFIKETGRSVKQGEPLYELYSENLLTLQREYLLAKEQFETLGKQEPRYESFFKASERKLLLYGLTQQQIDQLNSNSLQPRVTFVAPASGIVTEIQATEGQYIAEGSMLYRIENIDKLWVEAELYPDETAYINTGDKLNLRISGFETEPAEATVTFLSPEYKGNTQVTIVRAILDNTQHRYTPGLQAQVILHHSSRQSLAIPADAVIRTEKGTHVYIQKGRNTFEPRMVKTGLEDFSMVEITEGLQAGDTVAVTGAYLLYSEMILKNGTDPMAGHQHAH</sequence>
<name>A0ABW3K248_9BACT</name>
<evidence type="ECO:0000313" key="9">
    <source>
        <dbReference type="Proteomes" id="UP001597112"/>
    </source>
</evidence>
<dbReference type="Pfam" id="PF25919">
    <property type="entry name" value="BSH_CusB"/>
    <property type="match status" value="1"/>
</dbReference>
<comment type="caution">
    <text evidence="8">The sequence shown here is derived from an EMBL/GenBank/DDBJ whole genome shotgun (WGS) entry which is preliminary data.</text>
</comment>
<dbReference type="Pfam" id="PF25975">
    <property type="entry name" value="CzcB_C"/>
    <property type="match status" value="1"/>
</dbReference>
<dbReference type="NCBIfam" id="TIGR01730">
    <property type="entry name" value="RND_mfp"/>
    <property type="match status" value="1"/>
</dbReference>
<dbReference type="Gene3D" id="2.40.420.20">
    <property type="match status" value="1"/>
</dbReference>
<evidence type="ECO:0000259" key="4">
    <source>
        <dbReference type="Pfam" id="PF19335"/>
    </source>
</evidence>
<keyword evidence="9" id="KW-1185">Reference proteome</keyword>
<feature type="domain" description="Heavy metal binding" evidence="4">
    <location>
        <begin position="39"/>
        <end position="66"/>
    </location>
</feature>
<evidence type="ECO:0000256" key="1">
    <source>
        <dbReference type="ARBA" id="ARBA00009477"/>
    </source>
</evidence>
<dbReference type="InterPro" id="IPR058790">
    <property type="entry name" value="BSH_CusB"/>
</dbReference>
<feature type="domain" description="CusB-like beta-barrel" evidence="6">
    <location>
        <begin position="244"/>
        <end position="320"/>
    </location>
</feature>
<evidence type="ECO:0000259" key="7">
    <source>
        <dbReference type="Pfam" id="PF25975"/>
    </source>
</evidence>
<dbReference type="Proteomes" id="UP001597112">
    <property type="component" value="Unassembled WGS sequence"/>
</dbReference>
<keyword evidence="2" id="KW-0813">Transport</keyword>
<feature type="domain" description="CzcB-like C-terminal circularly permuted SH3-like" evidence="7">
    <location>
        <begin position="326"/>
        <end position="386"/>
    </location>
</feature>
<dbReference type="PROSITE" id="PS51257">
    <property type="entry name" value="PROKAR_LIPOPROTEIN"/>
    <property type="match status" value="1"/>
</dbReference>
<evidence type="ECO:0000256" key="2">
    <source>
        <dbReference type="ARBA" id="ARBA00022448"/>
    </source>
</evidence>
<dbReference type="Gene3D" id="2.40.30.170">
    <property type="match status" value="1"/>
</dbReference>
<evidence type="ECO:0000259" key="6">
    <source>
        <dbReference type="Pfam" id="PF25954"/>
    </source>
</evidence>
<dbReference type="RefSeq" id="WP_377578070.1">
    <property type="nucleotide sequence ID" value="NZ_JBHTKA010000001.1"/>
</dbReference>
<dbReference type="InterPro" id="IPR058792">
    <property type="entry name" value="Beta-barrel_RND_2"/>
</dbReference>
<accession>A0ABW3K248</accession>
<proteinExistence type="inferred from homology"/>
<evidence type="ECO:0000259" key="5">
    <source>
        <dbReference type="Pfam" id="PF25919"/>
    </source>
</evidence>
<evidence type="ECO:0000313" key="8">
    <source>
        <dbReference type="EMBL" id="MFD0999506.1"/>
    </source>
</evidence>
<feature type="domain" description="CusB-like barrel-sandwich hybrid" evidence="5">
    <location>
        <begin position="116"/>
        <end position="240"/>
    </location>
</feature>
<dbReference type="InterPro" id="IPR058649">
    <property type="entry name" value="CzcB_C"/>
</dbReference>
<comment type="similarity">
    <text evidence="1">Belongs to the membrane fusion protein (MFP) (TC 8.A.1) family.</text>
</comment>